<evidence type="ECO:0000256" key="1">
    <source>
        <dbReference type="ARBA" id="ARBA00005593"/>
    </source>
</evidence>
<evidence type="ECO:0000313" key="3">
    <source>
        <dbReference type="EMBL" id="RPA78307.1"/>
    </source>
</evidence>
<dbReference type="PANTHER" id="PTHR11787:SF4">
    <property type="entry name" value="CHM, RAB ESCORT PROTEIN 1"/>
    <property type="match status" value="1"/>
</dbReference>
<feature type="compositionally biased region" description="Basic and acidic residues" evidence="2">
    <location>
        <begin position="184"/>
        <end position="193"/>
    </location>
</feature>
<dbReference type="PANTHER" id="PTHR11787">
    <property type="entry name" value="RAB GDP-DISSOCIATION INHIBITOR"/>
    <property type="match status" value="1"/>
</dbReference>
<dbReference type="SUPFAM" id="SSF51905">
    <property type="entry name" value="FAD/NAD(P)-binding domain"/>
    <property type="match status" value="1"/>
</dbReference>
<organism evidence="3 4">
    <name type="scientific">Ascobolus immersus RN42</name>
    <dbReference type="NCBI Taxonomy" id="1160509"/>
    <lineage>
        <taxon>Eukaryota</taxon>
        <taxon>Fungi</taxon>
        <taxon>Dikarya</taxon>
        <taxon>Ascomycota</taxon>
        <taxon>Pezizomycotina</taxon>
        <taxon>Pezizomycetes</taxon>
        <taxon>Pezizales</taxon>
        <taxon>Ascobolaceae</taxon>
        <taxon>Ascobolus</taxon>
    </lineage>
</organism>
<evidence type="ECO:0000313" key="4">
    <source>
        <dbReference type="Proteomes" id="UP000275078"/>
    </source>
</evidence>
<reference evidence="3 4" key="1">
    <citation type="journal article" date="2018" name="Nat. Ecol. Evol.">
        <title>Pezizomycetes genomes reveal the molecular basis of ectomycorrhizal truffle lifestyle.</title>
        <authorList>
            <person name="Murat C."/>
            <person name="Payen T."/>
            <person name="Noel B."/>
            <person name="Kuo A."/>
            <person name="Morin E."/>
            <person name="Chen J."/>
            <person name="Kohler A."/>
            <person name="Krizsan K."/>
            <person name="Balestrini R."/>
            <person name="Da Silva C."/>
            <person name="Montanini B."/>
            <person name="Hainaut M."/>
            <person name="Levati E."/>
            <person name="Barry K.W."/>
            <person name="Belfiori B."/>
            <person name="Cichocki N."/>
            <person name="Clum A."/>
            <person name="Dockter R.B."/>
            <person name="Fauchery L."/>
            <person name="Guy J."/>
            <person name="Iotti M."/>
            <person name="Le Tacon F."/>
            <person name="Lindquist E.A."/>
            <person name="Lipzen A."/>
            <person name="Malagnac F."/>
            <person name="Mello A."/>
            <person name="Molinier V."/>
            <person name="Miyauchi S."/>
            <person name="Poulain J."/>
            <person name="Riccioni C."/>
            <person name="Rubini A."/>
            <person name="Sitrit Y."/>
            <person name="Splivallo R."/>
            <person name="Traeger S."/>
            <person name="Wang M."/>
            <person name="Zifcakova L."/>
            <person name="Wipf D."/>
            <person name="Zambonelli A."/>
            <person name="Paolocci F."/>
            <person name="Nowrousian M."/>
            <person name="Ottonello S."/>
            <person name="Baldrian P."/>
            <person name="Spatafora J.W."/>
            <person name="Henrissat B."/>
            <person name="Nagy L.G."/>
            <person name="Aury J.M."/>
            <person name="Wincker P."/>
            <person name="Grigoriev I.V."/>
            <person name="Bonfante P."/>
            <person name="Martin F.M."/>
        </authorList>
    </citation>
    <scope>NUCLEOTIDE SEQUENCE [LARGE SCALE GENOMIC DNA]</scope>
    <source>
        <strain evidence="3 4">RN42</strain>
    </source>
</reference>
<keyword evidence="4" id="KW-1185">Reference proteome</keyword>
<dbReference type="Pfam" id="PF00996">
    <property type="entry name" value="GDI"/>
    <property type="match status" value="1"/>
</dbReference>
<dbReference type="AlphaFoldDB" id="A0A3N4HYQ3"/>
<dbReference type="InterPro" id="IPR036188">
    <property type="entry name" value="FAD/NAD-bd_sf"/>
</dbReference>
<name>A0A3N4HYQ3_ASCIM</name>
<dbReference type="GO" id="GO:0005634">
    <property type="term" value="C:nucleus"/>
    <property type="evidence" value="ECO:0007669"/>
    <property type="project" value="TreeGrafter"/>
</dbReference>
<dbReference type="EMBL" id="ML119713">
    <property type="protein sequence ID" value="RPA78307.1"/>
    <property type="molecule type" value="Genomic_DNA"/>
</dbReference>
<evidence type="ECO:0008006" key="5">
    <source>
        <dbReference type="Google" id="ProtNLM"/>
    </source>
</evidence>
<dbReference type="OrthoDB" id="1923006at2759"/>
<sequence>MSEFTLDDELLNPDVLVLGSGLQETYLAWQLSTLGLRILHLDRNQHYGGSQACLTLNELESFLTSSSQTFTDATVSRINADKLKSPRQYNLALAPHLIYPKQKLYRILEQNERVEVYSWGVVDGFFTYVPAGEEGKVGDSGVSGKLAGAIVKARKWNRRNRSSVASMASFASTETTTSTAPGEEPARDKDDGLIPRPGWNQGRFRRAPSSEEDIAWAPDISDADRATMGQFLRSTAVAPPVGPSESDSSNEAELRTLLNHLTETYPLPPSLISRITSLLLTHTPPSTLPLSIAMQKLRNHASNLATVTNVPSAAALIVSYGQLGEICQDWARLVAVNGGTNILGRHITSLTQHDNTVSATLNSGETVTAKWVVGSEAELSGLANVDTLVGRQTLRKGIYIIDRDLEQLFAFKGAEGKVQQYQLPSAAVLYYPSESVGNENPILVMARSSVTADCPKGQTVLYLSCLKGTAGVDGPMDKAVETLLDGCEWNLEAQEKPEVVWKAQWNQIVGTNAKIDGRTLRLGELGGDLSVGDEVWENLDGWVDMLAEGKGKREDDGDDGEDDDVDEEEREKRRLEKGKGKATEEEE</sequence>
<proteinExistence type="inferred from homology"/>
<feature type="region of interest" description="Disordered" evidence="2">
    <location>
        <begin position="548"/>
        <end position="587"/>
    </location>
</feature>
<feature type="compositionally biased region" description="Acidic residues" evidence="2">
    <location>
        <begin position="556"/>
        <end position="569"/>
    </location>
</feature>
<dbReference type="SUPFAM" id="SSF54373">
    <property type="entry name" value="FAD-linked reductases, C-terminal domain"/>
    <property type="match status" value="1"/>
</dbReference>
<dbReference type="InterPro" id="IPR018203">
    <property type="entry name" value="GDP_dissociation_inhibitor"/>
</dbReference>
<accession>A0A3N4HYQ3</accession>
<feature type="compositionally biased region" description="Basic and acidic residues" evidence="2">
    <location>
        <begin position="570"/>
        <end position="587"/>
    </location>
</feature>
<gene>
    <name evidence="3" type="ORF">BJ508DRAFT_363967</name>
</gene>
<dbReference type="Proteomes" id="UP000275078">
    <property type="component" value="Unassembled WGS sequence"/>
</dbReference>
<dbReference type="GO" id="GO:0016192">
    <property type="term" value="P:vesicle-mediated transport"/>
    <property type="evidence" value="ECO:0007669"/>
    <property type="project" value="TreeGrafter"/>
</dbReference>
<comment type="similarity">
    <text evidence="1">Belongs to the Rab GDI family.</text>
</comment>
<feature type="compositionally biased region" description="Low complexity" evidence="2">
    <location>
        <begin position="165"/>
        <end position="180"/>
    </location>
</feature>
<protein>
    <recommendedName>
        <fullName evidence="5">Rab proteins geranylgeranyltransferase</fullName>
    </recommendedName>
</protein>
<evidence type="ECO:0000256" key="2">
    <source>
        <dbReference type="SAM" id="MobiDB-lite"/>
    </source>
</evidence>
<dbReference type="STRING" id="1160509.A0A3N4HYQ3"/>
<dbReference type="GO" id="GO:0005968">
    <property type="term" value="C:Rab-protein geranylgeranyltransferase complex"/>
    <property type="evidence" value="ECO:0007669"/>
    <property type="project" value="TreeGrafter"/>
</dbReference>
<dbReference type="GO" id="GO:0005092">
    <property type="term" value="F:GDP-dissociation inhibitor activity"/>
    <property type="evidence" value="ECO:0007669"/>
    <property type="project" value="InterPro"/>
</dbReference>
<feature type="region of interest" description="Disordered" evidence="2">
    <location>
        <begin position="164"/>
        <end position="210"/>
    </location>
</feature>
<dbReference type="PRINTS" id="PR00891">
    <property type="entry name" value="RABGDIREP"/>
</dbReference>
<dbReference type="GO" id="GO:0005829">
    <property type="term" value="C:cytosol"/>
    <property type="evidence" value="ECO:0007669"/>
    <property type="project" value="TreeGrafter"/>
</dbReference>
<dbReference type="GO" id="GO:0007264">
    <property type="term" value="P:small GTPase-mediated signal transduction"/>
    <property type="evidence" value="ECO:0007669"/>
    <property type="project" value="InterPro"/>
</dbReference>
<dbReference type="Gene3D" id="3.50.50.60">
    <property type="entry name" value="FAD/NAD(P)-binding domain"/>
    <property type="match status" value="2"/>
</dbReference>